<comment type="subcellular location">
    <subcellularLocation>
        <location evidence="1">Secreted</location>
    </subcellularLocation>
</comment>
<dbReference type="SMART" id="SM00076">
    <property type="entry name" value="IFabd"/>
    <property type="match status" value="1"/>
</dbReference>
<evidence type="ECO:0000256" key="2">
    <source>
        <dbReference type="ARBA" id="ARBA00011033"/>
    </source>
</evidence>
<reference evidence="10" key="2">
    <citation type="submission" date="2025-09" db="UniProtKB">
        <authorList>
            <consortium name="Ensembl"/>
        </authorList>
    </citation>
    <scope>IDENTIFICATION</scope>
</reference>
<dbReference type="OMA" id="CKWITSH"/>
<dbReference type="InterPro" id="IPR009079">
    <property type="entry name" value="4_helix_cytokine-like_core"/>
</dbReference>
<dbReference type="AlphaFoldDB" id="A0A668UED1"/>
<dbReference type="GO" id="GO:0043330">
    <property type="term" value="P:response to exogenous dsRNA"/>
    <property type="evidence" value="ECO:0007669"/>
    <property type="project" value="TreeGrafter"/>
</dbReference>
<evidence type="ECO:0000256" key="1">
    <source>
        <dbReference type="ARBA" id="ARBA00004613"/>
    </source>
</evidence>
<evidence type="ECO:0000256" key="8">
    <source>
        <dbReference type="RuleBase" id="RU000436"/>
    </source>
</evidence>
<evidence type="ECO:0000313" key="10">
    <source>
        <dbReference type="Ensembl" id="ENSOABP00000037198.2"/>
    </source>
</evidence>
<feature type="chain" id="PRO_5044345542" evidence="9">
    <location>
        <begin position="21"/>
        <end position="182"/>
    </location>
</feature>
<dbReference type="GO" id="GO:0005615">
    <property type="term" value="C:extracellular space"/>
    <property type="evidence" value="ECO:0007669"/>
    <property type="project" value="UniProtKB-KW"/>
</dbReference>
<evidence type="ECO:0000256" key="6">
    <source>
        <dbReference type="ARBA" id="ARBA00023118"/>
    </source>
</evidence>
<dbReference type="GO" id="GO:0005125">
    <property type="term" value="F:cytokine activity"/>
    <property type="evidence" value="ECO:0007669"/>
    <property type="project" value="UniProtKB-KW"/>
</dbReference>
<dbReference type="Pfam" id="PF00143">
    <property type="entry name" value="Interferon"/>
    <property type="match status" value="1"/>
</dbReference>
<keyword evidence="4" id="KW-0964">Secreted</keyword>
<evidence type="ECO:0000313" key="11">
    <source>
        <dbReference type="Proteomes" id="UP000472276"/>
    </source>
</evidence>
<evidence type="ECO:0000256" key="5">
    <source>
        <dbReference type="ARBA" id="ARBA00022729"/>
    </source>
</evidence>
<evidence type="ECO:0000256" key="9">
    <source>
        <dbReference type="SAM" id="SignalP"/>
    </source>
</evidence>
<protein>
    <submittedName>
        <fullName evidence="10">Uncharacterized protein</fullName>
    </submittedName>
</protein>
<gene>
    <name evidence="10" type="primary">HOMER1</name>
</gene>
<dbReference type="GO" id="GO:0051607">
    <property type="term" value="P:defense response to virus"/>
    <property type="evidence" value="ECO:0007669"/>
    <property type="project" value="UniProtKB-KW"/>
</dbReference>
<keyword evidence="5 9" id="KW-0732">Signal</keyword>
<evidence type="ECO:0000256" key="7">
    <source>
        <dbReference type="ARBA" id="ARBA00023157"/>
    </source>
</evidence>
<dbReference type="InterPro" id="IPR000471">
    <property type="entry name" value="Interferon_alpha/beta/delta"/>
</dbReference>
<sequence>MISRIFIACLFLGMYSTGSSLSCKWIVKHPGNKMSQFSLHNKIALGQLHMMITNTTKIEHNVTFPNQLYQQTSNATDEDKLAFVVQILKEVFDLFEKNRSSAPWEENTVENFLNIVNKQAEKLHSCVGSHSNTTQLTHFKGLSNETLKDNGYSAEAWEEIRNITQAHLRQCAFLVETLETAH</sequence>
<name>A0A668UED1_OREAU</name>
<evidence type="ECO:0000256" key="3">
    <source>
        <dbReference type="ARBA" id="ARBA00022514"/>
    </source>
</evidence>
<dbReference type="SUPFAM" id="SSF47266">
    <property type="entry name" value="4-helical cytokines"/>
    <property type="match status" value="1"/>
</dbReference>
<dbReference type="PROSITE" id="PS51257">
    <property type="entry name" value="PROKAR_LIPOPROTEIN"/>
    <property type="match status" value="1"/>
</dbReference>
<dbReference type="GO" id="GO:0006955">
    <property type="term" value="P:immune response"/>
    <property type="evidence" value="ECO:0007669"/>
    <property type="project" value="UniProtKB-ARBA"/>
</dbReference>
<proteinExistence type="inferred from homology"/>
<dbReference type="Gene3D" id="1.20.1250.10">
    <property type="match status" value="1"/>
</dbReference>
<dbReference type="PANTHER" id="PTHR11691">
    <property type="entry name" value="TYPE I INTERFERON"/>
    <property type="match status" value="1"/>
</dbReference>
<reference evidence="10" key="1">
    <citation type="submission" date="2025-08" db="UniProtKB">
        <authorList>
            <consortium name="Ensembl"/>
        </authorList>
    </citation>
    <scope>IDENTIFICATION</scope>
</reference>
<dbReference type="GO" id="GO:0005126">
    <property type="term" value="F:cytokine receptor binding"/>
    <property type="evidence" value="ECO:0007669"/>
    <property type="project" value="InterPro"/>
</dbReference>
<organism evidence="10 11">
    <name type="scientific">Oreochromis aureus</name>
    <name type="common">Israeli tilapia</name>
    <name type="synonym">Chromis aureus</name>
    <dbReference type="NCBI Taxonomy" id="47969"/>
    <lineage>
        <taxon>Eukaryota</taxon>
        <taxon>Metazoa</taxon>
        <taxon>Chordata</taxon>
        <taxon>Craniata</taxon>
        <taxon>Vertebrata</taxon>
        <taxon>Euteleostomi</taxon>
        <taxon>Actinopterygii</taxon>
        <taxon>Neopterygii</taxon>
        <taxon>Teleostei</taxon>
        <taxon>Neoteleostei</taxon>
        <taxon>Acanthomorphata</taxon>
        <taxon>Ovalentaria</taxon>
        <taxon>Cichlomorphae</taxon>
        <taxon>Cichliformes</taxon>
        <taxon>Cichlidae</taxon>
        <taxon>African cichlids</taxon>
        <taxon>Pseudocrenilabrinae</taxon>
        <taxon>Oreochromini</taxon>
        <taxon>Oreochromis</taxon>
    </lineage>
</organism>
<evidence type="ECO:0000256" key="4">
    <source>
        <dbReference type="ARBA" id="ARBA00022525"/>
    </source>
</evidence>
<keyword evidence="3 8" id="KW-0202">Cytokine</keyword>
<keyword evidence="11" id="KW-1185">Reference proteome</keyword>
<dbReference type="PANTHER" id="PTHR11691:SF73">
    <property type="entry name" value="INTERFERON BETA"/>
    <property type="match status" value="1"/>
</dbReference>
<keyword evidence="7" id="KW-1015">Disulfide bond</keyword>
<dbReference type="Proteomes" id="UP000472276">
    <property type="component" value="Unassembled WGS sequence"/>
</dbReference>
<keyword evidence="6 8" id="KW-0051">Antiviral defense</keyword>
<accession>A0A668UED1</accession>
<comment type="similarity">
    <text evidence="2 8">Belongs to the alpha/beta interferon family.</text>
</comment>
<dbReference type="Ensembl" id="ENSOABT00000038222.2">
    <property type="protein sequence ID" value="ENSOABP00000037198.2"/>
    <property type="gene ID" value="ENSOABG00000017060.2"/>
</dbReference>
<feature type="signal peptide" evidence="9">
    <location>
        <begin position="1"/>
        <end position="20"/>
    </location>
</feature>